<dbReference type="SUPFAM" id="SSF47807">
    <property type="entry name" value="5' to 3' exonuclease, C-terminal subdomain"/>
    <property type="match status" value="1"/>
</dbReference>
<evidence type="ECO:0000259" key="6">
    <source>
        <dbReference type="SMART" id="SM00475"/>
    </source>
</evidence>
<comment type="function">
    <text evidence="4">5'-3' exonuclease acting preferentially on double-stranded DNA.</text>
</comment>
<dbReference type="InterPro" id="IPR020046">
    <property type="entry name" value="5-3_exonucl_a-hlix_arch_N"/>
</dbReference>
<dbReference type="InterPro" id="IPR036279">
    <property type="entry name" value="5-3_exonuclease_C_sf"/>
</dbReference>
<dbReference type="Gene3D" id="1.10.150.20">
    <property type="entry name" value="5' to 3' exonuclease, C-terminal subdomain"/>
    <property type="match status" value="1"/>
</dbReference>
<dbReference type="SMART" id="SM00475">
    <property type="entry name" value="53EXOc"/>
    <property type="match status" value="1"/>
</dbReference>
<dbReference type="InterPro" id="IPR020045">
    <property type="entry name" value="DNA_polI_H3TH"/>
</dbReference>
<evidence type="ECO:0000256" key="4">
    <source>
        <dbReference type="ARBA" id="ARBA00049957"/>
    </source>
</evidence>
<evidence type="ECO:0000313" key="7">
    <source>
        <dbReference type="EMBL" id="WBL31605.1"/>
    </source>
</evidence>
<evidence type="ECO:0000256" key="2">
    <source>
        <dbReference type="ARBA" id="ARBA00022801"/>
    </source>
</evidence>
<dbReference type="InterPro" id="IPR038969">
    <property type="entry name" value="FEN"/>
</dbReference>
<dbReference type="CDD" id="cd09898">
    <property type="entry name" value="H3TH_53EXO"/>
    <property type="match status" value="1"/>
</dbReference>
<dbReference type="PANTHER" id="PTHR42646:SF2">
    <property type="entry name" value="5'-3' EXONUCLEASE FAMILY PROTEIN"/>
    <property type="match status" value="1"/>
</dbReference>
<dbReference type="CDD" id="cd09859">
    <property type="entry name" value="PIN_53EXO"/>
    <property type="match status" value="1"/>
</dbReference>
<keyword evidence="1" id="KW-0540">Nuclease</keyword>
<name>A0ABY7M1L1_9MOLU</name>
<dbReference type="NCBIfam" id="NF011547">
    <property type="entry name" value="PRK14976.1-4"/>
    <property type="match status" value="1"/>
</dbReference>
<dbReference type="Pfam" id="PF02739">
    <property type="entry name" value="5_3_exonuc_N"/>
    <property type="match status" value="1"/>
</dbReference>
<keyword evidence="8" id="KW-1185">Reference proteome</keyword>
<evidence type="ECO:0000313" key="8">
    <source>
        <dbReference type="Proteomes" id="UP001210120"/>
    </source>
</evidence>
<sequence>MKNLILVDGHSLLFRAYYATAYKKKIIQNKNGEDVNALIIFINMFKKILEQTEKNICVIFDSKGKTKKHIYYPDYKKKRLPTPIKLIPQIELIQEYLKLSGIKYHLQNGYEADDIIGTLSKKASAENIPVLIFSSDRDFLQLIDKNIKICLIKKGLKDVVCYDKNILFNELNLKSSQIIDFKSIVGDISDNIQGIPGVGPKTAIKLLNQFNNLENIFLNLNKIDNKIKEKFIIFKEKLFFNRFLVKIDTSVPLYFDYSQTIIQNIDYFLLNIFLKKHQPVKI</sequence>
<keyword evidence="2" id="KW-0378">Hydrolase</keyword>
<dbReference type="EMBL" id="CP115156">
    <property type="protein sequence ID" value="WBL31605.1"/>
    <property type="molecule type" value="Genomic_DNA"/>
</dbReference>
<organism evidence="7 8">
    <name type="scientific">Candidatus Phytoplasma sacchari</name>
    <dbReference type="NCBI Taxonomy" id="2609813"/>
    <lineage>
        <taxon>Bacteria</taxon>
        <taxon>Bacillati</taxon>
        <taxon>Mycoplasmatota</taxon>
        <taxon>Mollicutes</taxon>
        <taxon>Acholeplasmatales</taxon>
        <taxon>Acholeplasmataceae</taxon>
        <taxon>Candidatus Phytoplasma</taxon>
        <taxon>16SrXI (Rice yellow dwarf group)</taxon>
    </lineage>
</organism>
<dbReference type="PANTHER" id="PTHR42646">
    <property type="entry name" value="FLAP ENDONUCLEASE XNI"/>
    <property type="match status" value="1"/>
</dbReference>
<dbReference type="Proteomes" id="UP001210120">
    <property type="component" value="Chromosome"/>
</dbReference>
<dbReference type="GO" id="GO:0004527">
    <property type="term" value="F:exonuclease activity"/>
    <property type="evidence" value="ECO:0007669"/>
    <property type="project" value="UniProtKB-KW"/>
</dbReference>
<keyword evidence="7" id="KW-0269">Exonuclease</keyword>
<protein>
    <recommendedName>
        <fullName evidence="5">5'-3' exonuclease</fullName>
    </recommendedName>
</protein>
<reference evidence="7" key="1">
    <citation type="submission" date="2022-12" db="EMBL/GenBank/DDBJ databases">
        <title>Genomic Characterization of Candidatus Phytoplasma sacchari in China.</title>
        <authorList>
            <person name="Zhang R.-Y."/>
        </authorList>
    </citation>
    <scope>NUCLEOTIDE SEQUENCE [LARGE SCALE GENOMIC DNA]</scope>
    <source>
        <strain evidence="7">SCWL1</strain>
    </source>
</reference>
<accession>A0ABY7M1L1</accession>
<feature type="domain" description="5'-3' exonuclease" evidence="6">
    <location>
        <begin position="2"/>
        <end position="263"/>
    </location>
</feature>
<gene>
    <name evidence="7" type="ORF">O7R10_00895</name>
</gene>
<dbReference type="SUPFAM" id="SSF88723">
    <property type="entry name" value="PIN domain-like"/>
    <property type="match status" value="1"/>
</dbReference>
<keyword evidence="3" id="KW-0238">DNA-binding</keyword>
<evidence type="ECO:0000256" key="5">
    <source>
        <dbReference type="ARBA" id="ARBA00050026"/>
    </source>
</evidence>
<dbReference type="InterPro" id="IPR008918">
    <property type="entry name" value="HhH2"/>
</dbReference>
<proteinExistence type="predicted"/>
<dbReference type="InterPro" id="IPR002421">
    <property type="entry name" value="5-3_exonuclease"/>
</dbReference>
<dbReference type="Pfam" id="PF01367">
    <property type="entry name" value="5_3_exonuc"/>
    <property type="match status" value="1"/>
</dbReference>
<evidence type="ECO:0000256" key="3">
    <source>
        <dbReference type="ARBA" id="ARBA00023125"/>
    </source>
</evidence>
<dbReference type="Gene3D" id="3.40.50.1010">
    <property type="entry name" value="5'-nuclease"/>
    <property type="match status" value="1"/>
</dbReference>
<evidence type="ECO:0000256" key="1">
    <source>
        <dbReference type="ARBA" id="ARBA00022722"/>
    </source>
</evidence>
<dbReference type="SMART" id="SM00279">
    <property type="entry name" value="HhH2"/>
    <property type="match status" value="1"/>
</dbReference>
<dbReference type="InterPro" id="IPR029060">
    <property type="entry name" value="PIN-like_dom_sf"/>
</dbReference>